<dbReference type="Proteomes" id="UP000198929">
    <property type="component" value="Unassembled WGS sequence"/>
</dbReference>
<evidence type="ECO:0000313" key="5">
    <source>
        <dbReference type="EMBL" id="SES10433.1"/>
    </source>
</evidence>
<dbReference type="CDD" id="cd03214">
    <property type="entry name" value="ABC_Iron-Siderophores_B12_Hemin"/>
    <property type="match status" value="1"/>
</dbReference>
<sequence>MIKVKDFSLSYGNHEIVKGASFQAHPGEVTALIGRNGAGKTSLLNHIAHPSRRHRNTHITGHIESIGVVSYLNQHIEADLPFTVFETILIGKAVKLGLRTSQEDIDDVNKIVDMLDLHELQHVPIAHLSGGQRQKVFIGQALAKKPEVLLLDEPTAALDIENQYRIMHQIKDLTIEHNLTTLVCLHQIDLVERFADRVIVLHNGSIYKEGNPNEVFTKELFHEVYAVDATMATVDERLLFGFDVS</sequence>
<keyword evidence="6" id="KW-1185">Reference proteome</keyword>
<reference evidence="6" key="1">
    <citation type="submission" date="2016-10" db="EMBL/GenBank/DDBJ databases">
        <authorList>
            <person name="Varghese N."/>
            <person name="Submissions S."/>
        </authorList>
    </citation>
    <scope>NUCLEOTIDE SEQUENCE [LARGE SCALE GENOMIC DNA]</scope>
    <source>
        <strain evidence="6">DSM 20524</strain>
    </source>
</reference>
<dbReference type="SMART" id="SM00382">
    <property type="entry name" value="AAA"/>
    <property type="match status" value="1"/>
</dbReference>
<name>A0A1H9UN42_9CORY</name>
<dbReference type="InterPro" id="IPR003593">
    <property type="entry name" value="AAA+_ATPase"/>
</dbReference>
<dbReference type="SUPFAM" id="SSF52540">
    <property type="entry name" value="P-loop containing nucleoside triphosphate hydrolases"/>
    <property type="match status" value="1"/>
</dbReference>
<keyword evidence="3 5" id="KW-0067">ATP-binding</keyword>
<keyword evidence="2" id="KW-0547">Nucleotide-binding</keyword>
<evidence type="ECO:0000256" key="3">
    <source>
        <dbReference type="ARBA" id="ARBA00022840"/>
    </source>
</evidence>
<dbReference type="Pfam" id="PF00005">
    <property type="entry name" value="ABC_tran"/>
    <property type="match status" value="1"/>
</dbReference>
<proteinExistence type="predicted"/>
<dbReference type="PROSITE" id="PS00211">
    <property type="entry name" value="ABC_TRANSPORTER_1"/>
    <property type="match status" value="1"/>
</dbReference>
<accession>A0A1H9UN42</accession>
<evidence type="ECO:0000313" key="6">
    <source>
        <dbReference type="Proteomes" id="UP000198929"/>
    </source>
</evidence>
<feature type="domain" description="ABC transporter" evidence="4">
    <location>
        <begin position="2"/>
        <end position="228"/>
    </location>
</feature>
<evidence type="ECO:0000259" key="4">
    <source>
        <dbReference type="PROSITE" id="PS50893"/>
    </source>
</evidence>
<dbReference type="Gene3D" id="3.40.50.300">
    <property type="entry name" value="P-loop containing nucleotide triphosphate hydrolases"/>
    <property type="match status" value="1"/>
</dbReference>
<dbReference type="GO" id="GO:0005524">
    <property type="term" value="F:ATP binding"/>
    <property type="evidence" value="ECO:0007669"/>
    <property type="project" value="UniProtKB-KW"/>
</dbReference>
<dbReference type="GO" id="GO:0016887">
    <property type="term" value="F:ATP hydrolysis activity"/>
    <property type="evidence" value="ECO:0007669"/>
    <property type="project" value="InterPro"/>
</dbReference>
<dbReference type="EMBL" id="FOGQ01000008">
    <property type="protein sequence ID" value="SES10433.1"/>
    <property type="molecule type" value="Genomic_DNA"/>
</dbReference>
<keyword evidence="1" id="KW-0813">Transport</keyword>
<dbReference type="InterPro" id="IPR027417">
    <property type="entry name" value="P-loop_NTPase"/>
</dbReference>
<dbReference type="PROSITE" id="PS50893">
    <property type="entry name" value="ABC_TRANSPORTER_2"/>
    <property type="match status" value="1"/>
</dbReference>
<dbReference type="RefSeq" id="WP_092259485.1">
    <property type="nucleotide sequence ID" value="NZ_CP047199.1"/>
</dbReference>
<evidence type="ECO:0000256" key="2">
    <source>
        <dbReference type="ARBA" id="ARBA00022741"/>
    </source>
</evidence>
<protein>
    <submittedName>
        <fullName evidence="5">Iron complex transport system ATP-binding protein</fullName>
    </submittedName>
</protein>
<dbReference type="InterPro" id="IPR017871">
    <property type="entry name" value="ABC_transporter-like_CS"/>
</dbReference>
<organism evidence="5 6">
    <name type="scientific">Corynebacterium cystitidis DSM 20524</name>
    <dbReference type="NCBI Taxonomy" id="1121357"/>
    <lineage>
        <taxon>Bacteria</taxon>
        <taxon>Bacillati</taxon>
        <taxon>Actinomycetota</taxon>
        <taxon>Actinomycetes</taxon>
        <taxon>Mycobacteriales</taxon>
        <taxon>Corynebacteriaceae</taxon>
        <taxon>Corynebacterium</taxon>
    </lineage>
</organism>
<dbReference type="PANTHER" id="PTHR42734">
    <property type="entry name" value="METAL TRANSPORT SYSTEM ATP-BINDING PROTEIN TM_0124-RELATED"/>
    <property type="match status" value="1"/>
</dbReference>
<dbReference type="AlphaFoldDB" id="A0A1H9UN42"/>
<evidence type="ECO:0000256" key="1">
    <source>
        <dbReference type="ARBA" id="ARBA00022448"/>
    </source>
</evidence>
<dbReference type="InterPro" id="IPR050153">
    <property type="entry name" value="Metal_Ion_Import_ABC"/>
</dbReference>
<gene>
    <name evidence="5" type="ORF">SAMN05661109_01874</name>
</gene>
<dbReference type="STRING" id="1121357.SAMN05661109_01874"/>
<dbReference type="InterPro" id="IPR003439">
    <property type="entry name" value="ABC_transporter-like_ATP-bd"/>
</dbReference>